<feature type="region of interest" description="Disordered" evidence="1">
    <location>
        <begin position="68"/>
        <end position="89"/>
    </location>
</feature>
<evidence type="ECO:0000313" key="2">
    <source>
        <dbReference type="EMBL" id="POM67202.1"/>
    </source>
</evidence>
<proteinExistence type="predicted"/>
<gene>
    <name evidence="2" type="ORF">PHPALM_16849</name>
</gene>
<name>A0A2P4XNS0_9STRA</name>
<keyword evidence="3" id="KW-1185">Reference proteome</keyword>
<sequence>MATMDVQIPPDWLRTPNFTSRDDLLEARKQDRRPLVIEPSFTCDSKFARIDKLFQDSYRRSGAFARSPRQQELDLSPQQWHPRAMCSGSPTKSALVARRQHDKRLESLKFEPLEIERLRDIPKIDKLENWWKRPSPGYVEDPANAAFARESLRLHLTHHSTELGPVDPAKIRSPISVDERRLLREKRGQLADKVNHITHLVPEDHDAVVSRVSSHEQVRSMTRLLLCVSHI</sequence>
<dbReference type="Proteomes" id="UP000237271">
    <property type="component" value="Unassembled WGS sequence"/>
</dbReference>
<evidence type="ECO:0000313" key="3">
    <source>
        <dbReference type="Proteomes" id="UP000237271"/>
    </source>
</evidence>
<reference evidence="2 3" key="1">
    <citation type="journal article" date="2017" name="Genome Biol. Evol.">
        <title>Phytophthora megakarya and P. palmivora, closely related causal agents of cacao black pod rot, underwent increases in genome sizes and gene numbers by different mechanisms.</title>
        <authorList>
            <person name="Ali S.S."/>
            <person name="Shao J."/>
            <person name="Lary D.J."/>
            <person name="Kronmiller B."/>
            <person name="Shen D."/>
            <person name="Strem M.D."/>
            <person name="Amoako-Attah I."/>
            <person name="Akrofi A.Y."/>
            <person name="Begoude B.A."/>
            <person name="Ten Hoopen G.M."/>
            <person name="Coulibaly K."/>
            <person name="Kebe B.I."/>
            <person name="Melnick R.L."/>
            <person name="Guiltinan M.J."/>
            <person name="Tyler B.M."/>
            <person name="Meinhardt L.W."/>
            <person name="Bailey B.A."/>
        </authorList>
    </citation>
    <scope>NUCLEOTIDE SEQUENCE [LARGE SCALE GENOMIC DNA]</scope>
    <source>
        <strain evidence="3">sbr112.9</strain>
    </source>
</reference>
<protein>
    <submittedName>
        <fullName evidence="2">Uncharacterized protein</fullName>
    </submittedName>
</protein>
<comment type="caution">
    <text evidence="2">The sequence shown here is derived from an EMBL/GenBank/DDBJ whole genome shotgun (WGS) entry which is preliminary data.</text>
</comment>
<dbReference type="AlphaFoldDB" id="A0A2P4XNS0"/>
<dbReference type="OrthoDB" id="98240at2759"/>
<organism evidence="2 3">
    <name type="scientific">Phytophthora palmivora</name>
    <dbReference type="NCBI Taxonomy" id="4796"/>
    <lineage>
        <taxon>Eukaryota</taxon>
        <taxon>Sar</taxon>
        <taxon>Stramenopiles</taxon>
        <taxon>Oomycota</taxon>
        <taxon>Peronosporomycetes</taxon>
        <taxon>Peronosporales</taxon>
        <taxon>Peronosporaceae</taxon>
        <taxon>Phytophthora</taxon>
    </lineage>
</organism>
<accession>A0A2P4XNS0</accession>
<dbReference type="EMBL" id="NCKW01009462">
    <property type="protein sequence ID" value="POM67202.1"/>
    <property type="molecule type" value="Genomic_DNA"/>
</dbReference>
<evidence type="ECO:0000256" key="1">
    <source>
        <dbReference type="SAM" id="MobiDB-lite"/>
    </source>
</evidence>